<gene>
    <name evidence="16" type="ORF">CZ787_00165</name>
</gene>
<dbReference type="GO" id="GO:0015344">
    <property type="term" value="F:siderophore uptake transmembrane transporter activity"/>
    <property type="evidence" value="ECO:0007669"/>
    <property type="project" value="TreeGrafter"/>
</dbReference>
<dbReference type="Proteomes" id="UP000196331">
    <property type="component" value="Unassembled WGS sequence"/>
</dbReference>
<comment type="subcellular location">
    <subcellularLocation>
        <location evidence="1 10">Cell outer membrane</location>
        <topology evidence="1 10">Multi-pass membrane protein</topology>
    </subcellularLocation>
</comment>
<dbReference type="Pfam" id="PF07715">
    <property type="entry name" value="Plug"/>
    <property type="match status" value="1"/>
</dbReference>
<feature type="domain" description="TonB-dependent receptor-like beta-barrel" evidence="14">
    <location>
        <begin position="184"/>
        <end position="626"/>
    </location>
</feature>
<accession>A0A1R4HMT6</accession>
<dbReference type="PROSITE" id="PS52016">
    <property type="entry name" value="TONB_DEPENDENT_REC_3"/>
    <property type="match status" value="1"/>
</dbReference>
<keyword evidence="5 13" id="KW-0732">Signal</keyword>
<evidence type="ECO:0000256" key="12">
    <source>
        <dbReference type="RuleBase" id="RU003357"/>
    </source>
</evidence>
<feature type="signal peptide" evidence="13">
    <location>
        <begin position="1"/>
        <end position="25"/>
    </location>
</feature>
<dbReference type="InterPro" id="IPR037066">
    <property type="entry name" value="Plug_dom_sf"/>
</dbReference>
<dbReference type="GO" id="GO:0044718">
    <property type="term" value="P:siderophore transmembrane transport"/>
    <property type="evidence" value="ECO:0007669"/>
    <property type="project" value="TreeGrafter"/>
</dbReference>
<evidence type="ECO:0000256" key="2">
    <source>
        <dbReference type="ARBA" id="ARBA00022448"/>
    </source>
</evidence>
<evidence type="ECO:0000313" key="17">
    <source>
        <dbReference type="Proteomes" id="UP000196331"/>
    </source>
</evidence>
<evidence type="ECO:0000256" key="7">
    <source>
        <dbReference type="ARBA" id="ARBA00023077"/>
    </source>
</evidence>
<feature type="chain" id="PRO_5013114145" evidence="13">
    <location>
        <begin position="26"/>
        <end position="653"/>
    </location>
</feature>
<evidence type="ECO:0000256" key="8">
    <source>
        <dbReference type="ARBA" id="ARBA00023136"/>
    </source>
</evidence>
<dbReference type="GO" id="GO:0009279">
    <property type="term" value="C:cell outer membrane"/>
    <property type="evidence" value="ECO:0007669"/>
    <property type="project" value="UniProtKB-SubCell"/>
</dbReference>
<dbReference type="PANTHER" id="PTHR30069">
    <property type="entry name" value="TONB-DEPENDENT OUTER MEMBRANE RECEPTOR"/>
    <property type="match status" value="1"/>
</dbReference>
<dbReference type="SUPFAM" id="SSF56935">
    <property type="entry name" value="Porins"/>
    <property type="match status" value="1"/>
</dbReference>
<keyword evidence="16" id="KW-0675">Receptor</keyword>
<dbReference type="Pfam" id="PF00593">
    <property type="entry name" value="TonB_dep_Rec_b-barrel"/>
    <property type="match status" value="1"/>
</dbReference>
<keyword evidence="8 10" id="KW-0472">Membrane</keyword>
<dbReference type="OrthoDB" id="9764669at2"/>
<evidence type="ECO:0000259" key="15">
    <source>
        <dbReference type="Pfam" id="PF07715"/>
    </source>
</evidence>
<evidence type="ECO:0000256" key="3">
    <source>
        <dbReference type="ARBA" id="ARBA00022452"/>
    </source>
</evidence>
<evidence type="ECO:0000256" key="4">
    <source>
        <dbReference type="ARBA" id="ARBA00022692"/>
    </source>
</evidence>
<comment type="similarity">
    <text evidence="10 12">Belongs to the TonB-dependent receptor family.</text>
</comment>
<dbReference type="Gene3D" id="2.40.170.20">
    <property type="entry name" value="TonB-dependent receptor, beta-barrel domain"/>
    <property type="match status" value="1"/>
</dbReference>
<dbReference type="InterPro" id="IPR000531">
    <property type="entry name" value="Beta-barrel_TonB"/>
</dbReference>
<dbReference type="PROSITE" id="PS01156">
    <property type="entry name" value="TONB_DEPENDENT_REC_2"/>
    <property type="match status" value="1"/>
</dbReference>
<comment type="caution">
    <text evidence="16">The sequence shown here is derived from an EMBL/GenBank/DDBJ whole genome shotgun (WGS) entry which is preliminary data.</text>
</comment>
<evidence type="ECO:0000256" key="1">
    <source>
        <dbReference type="ARBA" id="ARBA00004571"/>
    </source>
</evidence>
<evidence type="ECO:0000313" key="16">
    <source>
        <dbReference type="EMBL" id="SJN08851.1"/>
    </source>
</evidence>
<keyword evidence="6" id="KW-0406">Ion transport</keyword>
<feature type="domain" description="TonB-dependent receptor plug" evidence="15">
    <location>
        <begin position="45"/>
        <end position="157"/>
    </location>
</feature>
<dbReference type="InterPro" id="IPR012910">
    <property type="entry name" value="Plug_dom"/>
</dbReference>
<evidence type="ECO:0000256" key="13">
    <source>
        <dbReference type="SAM" id="SignalP"/>
    </source>
</evidence>
<keyword evidence="7 12" id="KW-0798">TonB box</keyword>
<name>A0A1R4HMT6_9GAMM</name>
<evidence type="ECO:0000256" key="11">
    <source>
        <dbReference type="PROSITE-ProRule" id="PRU10144"/>
    </source>
</evidence>
<reference evidence="16 17" key="1">
    <citation type="submission" date="2017-02" db="EMBL/GenBank/DDBJ databases">
        <authorList>
            <person name="Dridi B."/>
        </authorList>
    </citation>
    <scope>NUCLEOTIDE SEQUENCE [LARGE SCALE GENOMIC DNA]</scope>
    <source>
        <strain evidence="16 17">JB380</strain>
    </source>
</reference>
<evidence type="ECO:0000256" key="6">
    <source>
        <dbReference type="ARBA" id="ARBA00023065"/>
    </source>
</evidence>
<sequence>MLGSFRLTLLTTTAVTSLATSTALAQQPETLGNMVVTASGFEQQIKDAPASISVLSREQLERGHYQNITDALRDVPGVTVTGGGGGDGGHDISIRGMPAQYTLVLVDGRPQNSRESRPNGSAGFEQDWLPPLQAIERIEIVRGPMSTLYGSDAIGGVINVITRKVAQQWHGNLQVDTVLQESSSSGDSRQGNFYLSGPLVGDTLGLQLYGQASQRDEDNIINGYEDKSLQSLTARLSLAASDNHDVTAEAGITEQERQALMGRSAPSEGCRGGCSDSLNKFTNRHMAVTHSGRFDWGTSETFVQRENSRNDSRDIEITNTTAKTSAVIPLSTHMVTVGASYEEEKLEDGTTNQISDLTTLDQRQWAVFVEDEWMLTDSWSLTGGIRLDESDKYSSHISPRLYSVWNMTPDWTLKGGVSTGYRSPNIRETAPGWGQVSRGGNVYGNPNLKPETSLNKELALYYGNENGFNGSLTVFHNDFDDKITRIACPVSICDAGANDFGSDPTYRINVDEAITRGVEISMAAPLNESLDLTGSYTFTDSEQKSGEYAGSPLTQLPRHQISASLDWQVSARLSQWTRATYRGKESQPVTGPSSSSTIAPSYTFVDTGLGYQLNANTQLNAGIYNLLDETITYDEYGYVEDGRRVWLGLSVDF</sequence>
<keyword evidence="4 10" id="KW-0812">Transmembrane</keyword>
<dbReference type="RefSeq" id="WP_087105315.1">
    <property type="nucleotide sequence ID" value="NZ_FUKM01000002.1"/>
</dbReference>
<evidence type="ECO:0000256" key="10">
    <source>
        <dbReference type="PROSITE-ProRule" id="PRU01360"/>
    </source>
</evidence>
<evidence type="ECO:0000256" key="5">
    <source>
        <dbReference type="ARBA" id="ARBA00022729"/>
    </source>
</evidence>
<keyword evidence="3 10" id="KW-1134">Transmembrane beta strand</keyword>
<keyword evidence="2 10" id="KW-0813">Transport</keyword>
<dbReference type="AlphaFoldDB" id="A0A1R4HMT6"/>
<feature type="short sequence motif" description="TonB C-terminal box" evidence="11">
    <location>
        <begin position="636"/>
        <end position="653"/>
    </location>
</feature>
<organism evidence="16 17">
    <name type="scientific">Halomonas citrativorans</name>
    <dbReference type="NCBI Taxonomy" id="2742612"/>
    <lineage>
        <taxon>Bacteria</taxon>
        <taxon>Pseudomonadati</taxon>
        <taxon>Pseudomonadota</taxon>
        <taxon>Gammaproteobacteria</taxon>
        <taxon>Oceanospirillales</taxon>
        <taxon>Halomonadaceae</taxon>
        <taxon>Halomonas</taxon>
    </lineage>
</organism>
<dbReference type="InterPro" id="IPR039426">
    <property type="entry name" value="TonB-dep_rcpt-like"/>
</dbReference>
<dbReference type="CDD" id="cd01347">
    <property type="entry name" value="ligand_gated_channel"/>
    <property type="match status" value="1"/>
</dbReference>
<keyword evidence="9 10" id="KW-0998">Cell outer membrane</keyword>
<dbReference type="InterPro" id="IPR036942">
    <property type="entry name" value="Beta-barrel_TonB_sf"/>
</dbReference>
<dbReference type="EMBL" id="FUKM01000002">
    <property type="protein sequence ID" value="SJN08851.1"/>
    <property type="molecule type" value="Genomic_DNA"/>
</dbReference>
<evidence type="ECO:0000256" key="9">
    <source>
        <dbReference type="ARBA" id="ARBA00023237"/>
    </source>
</evidence>
<dbReference type="Gene3D" id="2.170.130.10">
    <property type="entry name" value="TonB-dependent receptor, plug domain"/>
    <property type="match status" value="1"/>
</dbReference>
<dbReference type="PANTHER" id="PTHR30069:SF53">
    <property type="entry name" value="COLICIN I RECEPTOR-RELATED"/>
    <property type="match status" value="1"/>
</dbReference>
<evidence type="ECO:0000259" key="14">
    <source>
        <dbReference type="Pfam" id="PF00593"/>
    </source>
</evidence>
<dbReference type="InterPro" id="IPR010917">
    <property type="entry name" value="TonB_rcpt_CS"/>
</dbReference>
<proteinExistence type="inferred from homology"/>
<protein>
    <submittedName>
        <fullName evidence="16">TonB-dependent receptor Outer membrane receptor for ferrienterochelin and colicins</fullName>
    </submittedName>
</protein>
<dbReference type="NCBIfam" id="NF010010">
    <property type="entry name" value="PRK13483.1"/>
    <property type="match status" value="1"/>
</dbReference>